<dbReference type="CDD" id="cd00085">
    <property type="entry name" value="HNHc"/>
    <property type="match status" value="1"/>
</dbReference>
<reference evidence="2" key="1">
    <citation type="journal article" date="2020" name="Nature">
        <title>Giant virus diversity and host interactions through global metagenomics.</title>
        <authorList>
            <person name="Schulz F."/>
            <person name="Roux S."/>
            <person name="Paez-Espino D."/>
            <person name="Jungbluth S."/>
            <person name="Walsh D.A."/>
            <person name="Denef V.J."/>
            <person name="McMahon K.D."/>
            <person name="Konstantinidis K.T."/>
            <person name="Eloe-Fadrosh E.A."/>
            <person name="Kyrpides N.C."/>
            <person name="Woyke T."/>
        </authorList>
    </citation>
    <scope>NUCLEOTIDE SEQUENCE</scope>
    <source>
        <strain evidence="2">GVMAG-M-3300023174-49</strain>
    </source>
</reference>
<dbReference type="InterPro" id="IPR003615">
    <property type="entry name" value="HNH_nuc"/>
</dbReference>
<sequence length="452" mass="54388">MDENLNIRPRYQRQIQWTPKQMIRFIDTIMTNGITQPLWFYKYQPDDHKEKQSYEYENIDGQHRLFVMTHFKLGTPIDGKYNMIYWHYKNDIVDECVFYEENSHTREWEKNNQDKIVRYMDKNQQHDFNRFKIVVNEIICKLTFEQRCDIFTSLQMGSQVRGSDLYKNYHHIPVIRIIMEHGHEKIYYNNLKNHLTVNHDKYWLEKFIRFYLISNAETEAKRLEYFDWTDGQIRKMLKAERTTCLFEITETQISKFIKDVEILENILSKLQPDTKFTPIQLSALYHHIQQIDSTNETEITNIVNYCDEWAGNVCHASEIKLWEQHINDKRYRNDVIEKRKVCFYRSIVELTIMSQTESMKKSKQIGPRKVTLKLRKQVWKNWGGDEEKANCWTCNKCIKKTNWECGHIIAHSEGGSDDLSNLILQCKGCNRNQGTENAFLYKKRVNPNEFSF</sequence>
<dbReference type="SMART" id="SM00507">
    <property type="entry name" value="HNHc"/>
    <property type="match status" value="1"/>
</dbReference>
<organism evidence="2">
    <name type="scientific">viral metagenome</name>
    <dbReference type="NCBI Taxonomy" id="1070528"/>
    <lineage>
        <taxon>unclassified sequences</taxon>
        <taxon>metagenomes</taxon>
        <taxon>organismal metagenomes</taxon>
    </lineage>
</organism>
<dbReference type="Pfam" id="PF01844">
    <property type="entry name" value="HNH"/>
    <property type="match status" value="1"/>
</dbReference>
<protein>
    <recommendedName>
        <fullName evidence="1">HNH nuclease domain-containing protein</fullName>
    </recommendedName>
</protein>
<dbReference type="GO" id="GO:0003676">
    <property type="term" value="F:nucleic acid binding"/>
    <property type="evidence" value="ECO:0007669"/>
    <property type="project" value="InterPro"/>
</dbReference>
<dbReference type="Pfam" id="PF03235">
    <property type="entry name" value="GmrSD_N"/>
    <property type="match status" value="1"/>
</dbReference>
<evidence type="ECO:0000313" key="2">
    <source>
        <dbReference type="EMBL" id="QHT19163.1"/>
    </source>
</evidence>
<dbReference type="GO" id="GO:0008270">
    <property type="term" value="F:zinc ion binding"/>
    <property type="evidence" value="ECO:0007669"/>
    <property type="project" value="InterPro"/>
</dbReference>
<dbReference type="AlphaFoldDB" id="A0A6C0DSK7"/>
<proteinExistence type="predicted"/>
<dbReference type="InterPro" id="IPR004919">
    <property type="entry name" value="GmrSD_N"/>
</dbReference>
<dbReference type="GO" id="GO:0004519">
    <property type="term" value="F:endonuclease activity"/>
    <property type="evidence" value="ECO:0007669"/>
    <property type="project" value="InterPro"/>
</dbReference>
<name>A0A6C0DSK7_9ZZZZ</name>
<dbReference type="Gene3D" id="1.10.30.50">
    <property type="match status" value="1"/>
</dbReference>
<dbReference type="EMBL" id="MN739663">
    <property type="protein sequence ID" value="QHT19163.1"/>
    <property type="molecule type" value="Genomic_DNA"/>
</dbReference>
<dbReference type="InterPro" id="IPR002711">
    <property type="entry name" value="HNH"/>
</dbReference>
<evidence type="ECO:0000259" key="1">
    <source>
        <dbReference type="SMART" id="SM00507"/>
    </source>
</evidence>
<feature type="domain" description="HNH nuclease" evidence="1">
    <location>
        <begin position="373"/>
        <end position="431"/>
    </location>
</feature>
<accession>A0A6C0DSK7</accession>